<dbReference type="GO" id="GO:0016757">
    <property type="term" value="F:glycosyltransferase activity"/>
    <property type="evidence" value="ECO:0007669"/>
    <property type="project" value="InterPro"/>
</dbReference>
<feature type="domain" description="Glycosyl transferase family 1" evidence="1">
    <location>
        <begin position="205"/>
        <end position="256"/>
    </location>
</feature>
<dbReference type="STRING" id="1618477.UR54_C0028G0007"/>
<accession>A0A0G0B6M7</accession>
<protein>
    <recommendedName>
        <fullName evidence="1">Glycosyl transferase family 1 domain-containing protein</fullName>
    </recommendedName>
</protein>
<evidence type="ECO:0000313" key="3">
    <source>
        <dbReference type="Proteomes" id="UP000034688"/>
    </source>
</evidence>
<dbReference type="PANTHER" id="PTHR46401">
    <property type="entry name" value="GLYCOSYLTRANSFERASE WBBK-RELATED"/>
    <property type="match status" value="1"/>
</dbReference>
<dbReference type="InterPro" id="IPR001296">
    <property type="entry name" value="Glyco_trans_1"/>
</dbReference>
<evidence type="ECO:0000259" key="1">
    <source>
        <dbReference type="Pfam" id="PF00534"/>
    </source>
</evidence>
<comment type="caution">
    <text evidence="2">The sequence shown here is derived from an EMBL/GenBank/DDBJ whole genome shotgun (WGS) entry which is preliminary data.</text>
</comment>
<proteinExistence type="predicted"/>
<name>A0A0G0B6M7_9BACT</name>
<dbReference type="SUPFAM" id="SSF53756">
    <property type="entry name" value="UDP-Glycosyltransferase/glycogen phosphorylase"/>
    <property type="match status" value="1"/>
</dbReference>
<dbReference type="EMBL" id="LBPP01000028">
    <property type="protein sequence ID" value="KKP59371.1"/>
    <property type="molecule type" value="Genomic_DNA"/>
</dbReference>
<organism evidence="2 3">
    <name type="scientific">Candidatus Roizmanbacteria bacterium GW2011_GWA2_34_18</name>
    <dbReference type="NCBI Taxonomy" id="1618477"/>
    <lineage>
        <taxon>Bacteria</taxon>
        <taxon>Candidatus Roizmaniibacteriota</taxon>
    </lineage>
</organism>
<dbReference type="Proteomes" id="UP000034688">
    <property type="component" value="Unassembled WGS sequence"/>
</dbReference>
<dbReference type="Gene3D" id="3.40.50.2000">
    <property type="entry name" value="Glycogen Phosphorylase B"/>
    <property type="match status" value="2"/>
</dbReference>
<evidence type="ECO:0000313" key="2">
    <source>
        <dbReference type="EMBL" id="KKP59371.1"/>
    </source>
</evidence>
<sequence length="307" mass="36298">MKISVDGGALNPKNSQRFGTNVFSESLVKALQLYDKRNQYFIYTFENLKPKLFWLKGRVSLEELKQKKNVFLALNQAIPLFTSGKIISFCHGLSYYFYPQYYLKKDVIRLNKQLKEMIKRSDKIIVSSDKVKDELTLIDRYIEAKIIVLPFGIPVDMERAKIKIKNKYFLFVGMNHPIKNIDFIKQAFNEFKKDKKYKYYKLYILTRNVSREKLKKLYQKATALLTSSYYESFNFPVLEALSQGCPVVGLKPAIIPELRPYVNVATNNREFVEFMKRISKKPDVRSINRLYKNFNWKNYVNNLVKLY</sequence>
<dbReference type="PANTHER" id="PTHR46401:SF8">
    <property type="entry name" value="BLL6006 PROTEIN"/>
    <property type="match status" value="1"/>
</dbReference>
<gene>
    <name evidence="2" type="ORF">UR54_C0028G0007</name>
</gene>
<dbReference type="Pfam" id="PF00534">
    <property type="entry name" value="Glycos_transf_1"/>
    <property type="match status" value="1"/>
</dbReference>
<dbReference type="AlphaFoldDB" id="A0A0G0B6M7"/>
<reference evidence="2 3" key="1">
    <citation type="journal article" date="2015" name="Nature">
        <title>rRNA introns, odd ribosomes, and small enigmatic genomes across a large radiation of phyla.</title>
        <authorList>
            <person name="Brown C.T."/>
            <person name="Hug L.A."/>
            <person name="Thomas B.C."/>
            <person name="Sharon I."/>
            <person name="Castelle C.J."/>
            <person name="Singh A."/>
            <person name="Wilkins M.J."/>
            <person name="Williams K.H."/>
            <person name="Banfield J.F."/>
        </authorList>
    </citation>
    <scope>NUCLEOTIDE SEQUENCE [LARGE SCALE GENOMIC DNA]</scope>
</reference>